<evidence type="ECO:0000256" key="9">
    <source>
        <dbReference type="SAM" id="Phobius"/>
    </source>
</evidence>
<evidence type="ECO:0000256" key="3">
    <source>
        <dbReference type="ARBA" id="ARBA00022448"/>
    </source>
</evidence>
<dbReference type="Pfam" id="PF08449">
    <property type="entry name" value="UAA"/>
    <property type="match status" value="1"/>
</dbReference>
<dbReference type="EMBL" id="SCEB01215601">
    <property type="protein sequence ID" value="RXM28655.1"/>
    <property type="molecule type" value="Genomic_DNA"/>
</dbReference>
<keyword evidence="5 9" id="KW-1133">Transmembrane helix</keyword>
<feature type="compositionally biased region" description="Polar residues" evidence="8">
    <location>
        <begin position="284"/>
        <end position="296"/>
    </location>
</feature>
<evidence type="ECO:0000256" key="4">
    <source>
        <dbReference type="ARBA" id="ARBA00022692"/>
    </source>
</evidence>
<feature type="transmembrane region" description="Helical" evidence="9">
    <location>
        <begin position="85"/>
        <end position="104"/>
    </location>
</feature>
<dbReference type="PANTHER" id="PTHR10778:SF8">
    <property type="entry name" value="ADENOSINE 3'-PHOSPHO 5'-PHOSPHOSULFATE TRANSPORTER 2"/>
    <property type="match status" value="1"/>
</dbReference>
<organism evidence="10 11">
    <name type="scientific">Acipenser ruthenus</name>
    <name type="common">Sterlet sturgeon</name>
    <dbReference type="NCBI Taxonomy" id="7906"/>
    <lineage>
        <taxon>Eukaryota</taxon>
        <taxon>Metazoa</taxon>
        <taxon>Chordata</taxon>
        <taxon>Craniata</taxon>
        <taxon>Vertebrata</taxon>
        <taxon>Euteleostomi</taxon>
        <taxon>Actinopterygii</taxon>
        <taxon>Chondrostei</taxon>
        <taxon>Acipenseriformes</taxon>
        <taxon>Acipenseridae</taxon>
        <taxon>Acipenser</taxon>
    </lineage>
</organism>
<feature type="transmembrane region" description="Helical" evidence="9">
    <location>
        <begin position="46"/>
        <end position="65"/>
    </location>
</feature>
<accession>A0A444U0I2</accession>
<evidence type="ECO:0000256" key="1">
    <source>
        <dbReference type="ARBA" id="ARBA00004141"/>
    </source>
</evidence>
<evidence type="ECO:0000256" key="2">
    <source>
        <dbReference type="ARBA" id="ARBA00010694"/>
    </source>
</evidence>
<dbReference type="Proteomes" id="UP000289886">
    <property type="component" value="Unassembled WGS sequence"/>
</dbReference>
<reference evidence="10 11" key="1">
    <citation type="submission" date="2019-01" db="EMBL/GenBank/DDBJ databases">
        <title>Draft Genome and Complete Hox-Cluster Characterization of the Sterlet Sturgeon (Acipenser ruthenus).</title>
        <authorList>
            <person name="Wei Q."/>
        </authorList>
    </citation>
    <scope>NUCLEOTIDE SEQUENCE [LARGE SCALE GENOMIC DNA]</scope>
    <source>
        <strain evidence="10">WHYD16114868_AA</strain>
        <tissue evidence="10">Blood</tissue>
    </source>
</reference>
<feature type="region of interest" description="Disordered" evidence="8">
    <location>
        <begin position="277"/>
        <end position="319"/>
    </location>
</feature>
<keyword evidence="11" id="KW-1185">Reference proteome</keyword>
<keyword evidence="6 9" id="KW-0472">Membrane</keyword>
<evidence type="ECO:0000256" key="6">
    <source>
        <dbReference type="ARBA" id="ARBA00023136"/>
    </source>
</evidence>
<dbReference type="GO" id="GO:0005789">
    <property type="term" value="C:endoplasmic reticulum membrane"/>
    <property type="evidence" value="ECO:0007669"/>
    <property type="project" value="TreeGrafter"/>
</dbReference>
<dbReference type="AlphaFoldDB" id="A0A444U0I2"/>
<evidence type="ECO:0000313" key="10">
    <source>
        <dbReference type="EMBL" id="RXM28655.1"/>
    </source>
</evidence>
<feature type="transmembrane region" description="Helical" evidence="9">
    <location>
        <begin position="109"/>
        <end position="125"/>
    </location>
</feature>
<protein>
    <recommendedName>
        <fullName evidence="7">Adenosine 3'-phospho 5'-phosphosulfate transporter 2</fullName>
    </recommendedName>
</protein>
<evidence type="ECO:0000256" key="5">
    <source>
        <dbReference type="ARBA" id="ARBA00022989"/>
    </source>
</evidence>
<evidence type="ECO:0000313" key="11">
    <source>
        <dbReference type="Proteomes" id="UP000289886"/>
    </source>
</evidence>
<sequence length="319" mass="34942">MVVIDSKVEVDEMFKCEAQSIVYQLFIGLSGKKNHRKLFREAMNKARGLVLITLALCADAVIGNVQEKAMKLHNGSNSEMHPVKTYGYAFSFSLTGYFGISFVLALIKLFGALVAVTAGCMWLFLHQPCEQDFLCPYAGLNQPQHPVKTYGYAFSFSLTGYFGISFVLALIKLFGALVAVTVTVKTTKHLAEMKDFLAPHLELSSNKGPGNRQGTLLQGQDSYPSNEGCTNATKRGLCLHQGGKCLLCRTTTMEPFNCKTVPLKALPSQDCRKDPVSLGGRDFGSNSSSQHNQRITDLNHHKQLVIAGTSNRGGKDKHV</sequence>
<keyword evidence="3" id="KW-0813">Transport</keyword>
<comment type="caution">
    <text evidence="10">The sequence shown here is derived from an EMBL/GenBank/DDBJ whole genome shotgun (WGS) entry which is preliminary data.</text>
</comment>
<proteinExistence type="inferred from homology"/>
<evidence type="ECO:0000256" key="7">
    <source>
        <dbReference type="ARBA" id="ARBA00039669"/>
    </source>
</evidence>
<comment type="subcellular location">
    <subcellularLocation>
        <location evidence="1">Membrane</location>
        <topology evidence="1">Multi-pass membrane protein</topology>
    </subcellularLocation>
</comment>
<name>A0A444U0I2_ACIRT</name>
<gene>
    <name evidence="10" type="ORF">EOD39_9541</name>
</gene>
<comment type="similarity">
    <text evidence="2">Belongs to the nucleotide-sugar transporter family. SLC35B subfamily.</text>
</comment>
<evidence type="ECO:0000256" key="8">
    <source>
        <dbReference type="SAM" id="MobiDB-lite"/>
    </source>
</evidence>
<dbReference type="PANTHER" id="PTHR10778">
    <property type="entry name" value="SOLUTE CARRIER FAMILY 35 MEMBER B"/>
    <property type="match status" value="1"/>
</dbReference>
<keyword evidence="4 9" id="KW-0812">Transmembrane</keyword>
<dbReference type="InterPro" id="IPR013657">
    <property type="entry name" value="SCL35B1-4/HUT1"/>
</dbReference>
<dbReference type="GO" id="GO:0000139">
    <property type="term" value="C:Golgi membrane"/>
    <property type="evidence" value="ECO:0007669"/>
    <property type="project" value="TreeGrafter"/>
</dbReference>
<feature type="transmembrane region" description="Helical" evidence="9">
    <location>
        <begin position="161"/>
        <end position="184"/>
    </location>
</feature>
<dbReference type="GO" id="GO:0046964">
    <property type="term" value="F:3'-phosphoadenosine 5'-phosphosulfate transmembrane transporter activity"/>
    <property type="evidence" value="ECO:0007669"/>
    <property type="project" value="TreeGrafter"/>
</dbReference>